<protein>
    <submittedName>
        <fullName evidence="2">Amidase</fullName>
    </submittedName>
</protein>
<name>E1TI16_BURSG</name>
<reference evidence="2" key="1">
    <citation type="submission" date="2010-09" db="EMBL/GenBank/DDBJ databases">
        <title>Complete sequence of chromosome2 of Burkholderia sp. CCGE1003.</title>
        <authorList>
            <consortium name="US DOE Joint Genome Institute"/>
            <person name="Lucas S."/>
            <person name="Copeland A."/>
            <person name="Lapidus A."/>
            <person name="Cheng J.-F."/>
            <person name="Bruce D."/>
            <person name="Goodwin L."/>
            <person name="Pitluck S."/>
            <person name="Daligault H."/>
            <person name="Davenport K."/>
            <person name="Detter J.C."/>
            <person name="Han C."/>
            <person name="Tapia R."/>
            <person name="Land M."/>
            <person name="Hauser L."/>
            <person name="Jeffries C."/>
            <person name="Kyrpides N."/>
            <person name="Ivanova N."/>
            <person name="Ovchinnikova G."/>
            <person name="Martinez-Romero E."/>
            <person name="Rogel M.A."/>
            <person name="Auchtung J."/>
            <person name="Tiedje J.M."/>
            <person name="Woyke T."/>
        </authorList>
    </citation>
    <scope>NUCLEOTIDE SEQUENCE</scope>
    <source>
        <strain evidence="2">CCGE1003</strain>
    </source>
</reference>
<dbReference type="HOGENOM" id="CLU_009600_0_0_4"/>
<evidence type="ECO:0000259" key="1">
    <source>
        <dbReference type="Pfam" id="PF01425"/>
    </source>
</evidence>
<dbReference type="Pfam" id="PF01425">
    <property type="entry name" value="Amidase"/>
    <property type="match status" value="1"/>
</dbReference>
<proteinExistence type="predicted"/>
<sequence length="458" mass="47382">MTSLTDASMTTFSASSNIGAAASIARIRTAVSSGEAGLGHYVARAYDAARESQASLHAFCYLPQTAPAGAVDAAAPLAGVPVAVKDVIDTADMPTEFNSPAYKGRRPEQDAWVVARLRAAGASIIGKTVTTEFAWRKPGPTVNPWNDGFTPGGSSSGSAAAVAAGIVPLALGTQTQGSVIRPAAYCGIVGFKPTYGAIARTGVLPLAWSLDHVGMFATNVADVAYALALITGVDAADPHVSHIPQSATTARGTSTRRIGVLRKQAGGDIDPAQQAALDRLAAQLAQDGVEIVQVDLPAEIFETPAHALKLMSVEAAITHGGLVDRTPELVSEAMRGLVEEGRSLPATVYARIKAAQMPMAHRFHDWLTRAMALDALLVAPATGEPPRGLDYTGDASFCAPWTFLGVPAVTVPVGFGPAGLPLGAQLVGTAHRDADLLTLAEWVEARTGWQSAVAQRQG</sequence>
<evidence type="ECO:0000313" key="2">
    <source>
        <dbReference type="EMBL" id="ADN61877.1"/>
    </source>
</evidence>
<dbReference type="EMBL" id="CP002218">
    <property type="protein sequence ID" value="ADN61877.1"/>
    <property type="molecule type" value="Genomic_DNA"/>
</dbReference>
<gene>
    <name evidence="2" type="ordered locus">BC1003_5968</name>
</gene>
<dbReference type="PANTHER" id="PTHR11895">
    <property type="entry name" value="TRANSAMIDASE"/>
    <property type="match status" value="1"/>
</dbReference>
<dbReference type="InterPro" id="IPR023631">
    <property type="entry name" value="Amidase_dom"/>
</dbReference>
<dbReference type="Gene3D" id="3.90.1300.10">
    <property type="entry name" value="Amidase signature (AS) domain"/>
    <property type="match status" value="1"/>
</dbReference>
<dbReference type="PANTHER" id="PTHR11895:SF151">
    <property type="entry name" value="GLUTAMYL-TRNA(GLN) AMIDOTRANSFERASE SUBUNIT A"/>
    <property type="match status" value="1"/>
</dbReference>
<dbReference type="InterPro" id="IPR000120">
    <property type="entry name" value="Amidase"/>
</dbReference>
<dbReference type="GO" id="GO:0003824">
    <property type="term" value="F:catalytic activity"/>
    <property type="evidence" value="ECO:0007669"/>
    <property type="project" value="InterPro"/>
</dbReference>
<dbReference type="eggNOG" id="COG0154">
    <property type="taxonomic scope" value="Bacteria"/>
</dbReference>
<dbReference type="SUPFAM" id="SSF75304">
    <property type="entry name" value="Amidase signature (AS) enzymes"/>
    <property type="match status" value="1"/>
</dbReference>
<organism evidence="2">
    <name type="scientific">Burkholderia sp. (strain CCGE1003)</name>
    <dbReference type="NCBI Taxonomy" id="640512"/>
    <lineage>
        <taxon>Bacteria</taxon>
        <taxon>Pseudomonadati</taxon>
        <taxon>Pseudomonadota</taxon>
        <taxon>Betaproteobacteria</taxon>
        <taxon>Burkholderiales</taxon>
        <taxon>Burkholderiaceae</taxon>
        <taxon>Burkholderia</taxon>
    </lineage>
</organism>
<feature type="domain" description="Amidase" evidence="1">
    <location>
        <begin position="46"/>
        <end position="437"/>
    </location>
</feature>
<accession>E1TI16</accession>
<dbReference type="InterPro" id="IPR036928">
    <property type="entry name" value="AS_sf"/>
</dbReference>
<dbReference type="AlphaFoldDB" id="E1TI16"/>
<dbReference type="KEGG" id="bgf:BC1003_5968"/>
<dbReference type="STRING" id="640512.BC1003_5968"/>